<sequence>MSDEIKDTSIDTFLEELASSSATPGGGSAAAIMGAMGAALISMVCNLTIGKKKYVEVEDEMKSVLEKSESLRVALTGMIADDVQAFDQVMGAYGMPKETDEEKEARSEAIQAALKTATDVPLQCCKVSREVIDLAKIVSDKGNLNVISDAGVAVLAGQAALRSAALNVLTNAKMINDKDFAQAKLKELEGLLSGAGSATEEAYGVVEGKLS</sequence>
<dbReference type="PATRIC" id="fig|1177755.3.peg.2951"/>
<feature type="domain" description="Cyclodeaminase/cyclohydrolase" evidence="2">
    <location>
        <begin position="9"/>
        <end position="189"/>
    </location>
</feature>
<organism evidence="3 4">
    <name type="scientific">Methyloligella halotolerans</name>
    <dbReference type="NCBI Taxonomy" id="1177755"/>
    <lineage>
        <taxon>Bacteria</taxon>
        <taxon>Pseudomonadati</taxon>
        <taxon>Pseudomonadota</taxon>
        <taxon>Alphaproteobacteria</taxon>
        <taxon>Hyphomicrobiales</taxon>
        <taxon>Hyphomicrobiaceae</taxon>
        <taxon>Methyloligella</taxon>
    </lineage>
</organism>
<evidence type="ECO:0000313" key="4">
    <source>
        <dbReference type="Proteomes" id="UP000095087"/>
    </source>
</evidence>
<reference evidence="3 4" key="1">
    <citation type="submission" date="2016-07" db="EMBL/GenBank/DDBJ databases">
        <title>Draft genome sequence of Methyloligella halotolerans C2T (VKM B-2706T=CCUG 61687T=DSM 25045T), a halotolerant polyhydroxybutyrate accumulating methylotroph.</title>
        <authorList>
            <person name="Vasilenko O.V."/>
            <person name="Doronina N.V."/>
            <person name="Poroshina M.N."/>
            <person name="Tarlachkov S.V."/>
            <person name="Trotsenko Y.A."/>
        </authorList>
    </citation>
    <scope>NUCLEOTIDE SEQUENCE [LARGE SCALE GENOMIC DNA]</scope>
    <source>
        <strain evidence="3 4">VKM B-2706</strain>
    </source>
</reference>
<dbReference type="GO" id="GO:0004477">
    <property type="term" value="F:methenyltetrahydrofolate cyclohydrolase activity"/>
    <property type="evidence" value="ECO:0007669"/>
    <property type="project" value="UniProtKB-EC"/>
</dbReference>
<dbReference type="Pfam" id="PF04961">
    <property type="entry name" value="FTCD_C"/>
    <property type="match status" value="1"/>
</dbReference>
<feature type="transmembrane region" description="Helical" evidence="1">
    <location>
        <begin position="29"/>
        <end position="49"/>
    </location>
</feature>
<keyword evidence="1" id="KW-1133">Transmembrane helix</keyword>
<proteinExistence type="predicted"/>
<keyword evidence="1" id="KW-0812">Transmembrane</keyword>
<gene>
    <name evidence="3" type="ORF">A7A08_02927</name>
</gene>
<dbReference type="InterPro" id="IPR054893">
    <property type="entry name" value="MthfCyhylase"/>
</dbReference>
<keyword evidence="3" id="KW-0378">Hydrolase</keyword>
<dbReference type="Proteomes" id="UP000095087">
    <property type="component" value="Unassembled WGS sequence"/>
</dbReference>
<dbReference type="STRING" id="1177755.A7A08_02927"/>
<dbReference type="EC" id="3.5.4.9" evidence="3"/>
<accession>A0A1E2RVX3</accession>
<name>A0A1E2RVX3_9HYPH</name>
<dbReference type="EMBL" id="MASI01000009">
    <property type="protein sequence ID" value="ODA66280.1"/>
    <property type="molecule type" value="Genomic_DNA"/>
</dbReference>
<dbReference type="NCBIfam" id="NF045657">
    <property type="entry name" value="MthfCyhylaseFchA"/>
    <property type="match status" value="1"/>
</dbReference>
<keyword evidence="1" id="KW-0472">Membrane</keyword>
<protein>
    <submittedName>
        <fullName evidence="3">Methenyltetrahydrofolate cyclohydrolase</fullName>
        <ecNumber evidence="3">3.5.4.9</ecNumber>
    </submittedName>
</protein>
<dbReference type="Gene3D" id="1.20.120.680">
    <property type="entry name" value="Formiminotetrahydrofolate cyclodeaminase monomer, up-and-down helical bundle"/>
    <property type="match status" value="1"/>
</dbReference>
<dbReference type="AlphaFoldDB" id="A0A1E2RVX3"/>
<dbReference type="OrthoDB" id="7959174at2"/>
<dbReference type="InterPro" id="IPR007044">
    <property type="entry name" value="Cyclodeamin/CycHdrlase"/>
</dbReference>
<dbReference type="RefSeq" id="WP_083226809.1">
    <property type="nucleotide sequence ID" value="NZ_MASI01000009.1"/>
</dbReference>
<evidence type="ECO:0000313" key="3">
    <source>
        <dbReference type="EMBL" id="ODA66280.1"/>
    </source>
</evidence>
<dbReference type="InterPro" id="IPR036178">
    <property type="entry name" value="Formintransfe-cycloase-like_sf"/>
</dbReference>
<evidence type="ECO:0000256" key="1">
    <source>
        <dbReference type="SAM" id="Phobius"/>
    </source>
</evidence>
<dbReference type="SUPFAM" id="SSF101262">
    <property type="entry name" value="Methenyltetrahydrofolate cyclohydrolase-like"/>
    <property type="match status" value="1"/>
</dbReference>
<evidence type="ECO:0000259" key="2">
    <source>
        <dbReference type="Pfam" id="PF04961"/>
    </source>
</evidence>
<keyword evidence="4" id="KW-1185">Reference proteome</keyword>
<comment type="caution">
    <text evidence="3">The sequence shown here is derived from an EMBL/GenBank/DDBJ whole genome shotgun (WGS) entry which is preliminary data.</text>
</comment>